<evidence type="ECO:0000313" key="3">
    <source>
        <dbReference type="Proteomes" id="UP000278609"/>
    </source>
</evidence>
<protein>
    <recommendedName>
        <fullName evidence="4">Alpha/beta hydrolase</fullName>
    </recommendedName>
</protein>
<accession>A0A3P1XHY5</accession>
<feature type="transmembrane region" description="Helical" evidence="1">
    <location>
        <begin position="6"/>
        <end position="26"/>
    </location>
</feature>
<keyword evidence="1" id="KW-1133">Transmembrane helix</keyword>
<sequence>MKIKKMAYLFLLPIVICFAIGLLRLFRNPPYERIDKTVVRASDPAIKKEIPALNLSFWADRVAYSEPVYFPDGVETADFTEHVEAINLEIPDWDSEGLYEVKASTKAGTLDPAFLVYKWHSNTSNTLIFHHGASEHPFYGIFSNIFKKEKLNDLEVNLIAIRTPFHKQKGALKQGTTTLSTFMATMATSVKLTEMLIRTLRQKGVQTVEIGGFSLEAVIANRHRVTYNSADFYVPIVGTVAHEKFFIFPKKNTTENEIQRNKIITQHLNFSAQWQKNQSPNAFPVMACYDVFLPLHEHAPAYGNLEVEIWNTGHLSTAVLYNAMQHVLLKRLKK</sequence>
<dbReference type="Proteomes" id="UP000278609">
    <property type="component" value="Unassembled WGS sequence"/>
</dbReference>
<dbReference type="RefSeq" id="WP_124752807.1">
    <property type="nucleotide sequence ID" value="NZ_RQYS01000110.1"/>
</dbReference>
<name>A0A3P1XHY5_TANFO</name>
<comment type="caution">
    <text evidence="2">The sequence shown here is derived from an EMBL/GenBank/DDBJ whole genome shotgun (WGS) entry which is preliminary data.</text>
</comment>
<keyword evidence="1" id="KW-0472">Membrane</keyword>
<evidence type="ECO:0000313" key="2">
    <source>
        <dbReference type="EMBL" id="RRD56463.1"/>
    </source>
</evidence>
<proteinExistence type="predicted"/>
<evidence type="ECO:0000256" key="1">
    <source>
        <dbReference type="SAM" id="Phobius"/>
    </source>
</evidence>
<gene>
    <name evidence="2" type="ORF">EII40_13750</name>
</gene>
<organism evidence="2 3">
    <name type="scientific">Tannerella forsythia</name>
    <name type="common">Bacteroides forsythus</name>
    <dbReference type="NCBI Taxonomy" id="28112"/>
    <lineage>
        <taxon>Bacteria</taxon>
        <taxon>Pseudomonadati</taxon>
        <taxon>Bacteroidota</taxon>
        <taxon>Bacteroidia</taxon>
        <taxon>Bacteroidales</taxon>
        <taxon>Tannerellaceae</taxon>
        <taxon>Tannerella</taxon>
    </lineage>
</organism>
<evidence type="ECO:0008006" key="4">
    <source>
        <dbReference type="Google" id="ProtNLM"/>
    </source>
</evidence>
<keyword evidence="1" id="KW-0812">Transmembrane</keyword>
<dbReference type="OrthoDB" id="1150043at2"/>
<reference evidence="2 3" key="1">
    <citation type="submission" date="2018-11" db="EMBL/GenBank/DDBJ databases">
        <title>Genomes From Bacteria Associated with the Canine Oral Cavity: a Test Case for Automated Genome-Based Taxonomic Assignment.</title>
        <authorList>
            <person name="Coil D.A."/>
            <person name="Jospin G."/>
            <person name="Darling A.E."/>
            <person name="Wallis C."/>
            <person name="Davis I.J."/>
            <person name="Harris S."/>
            <person name="Eisen J.A."/>
            <person name="Holcombe L.J."/>
            <person name="O'Flynn C."/>
        </authorList>
    </citation>
    <scope>NUCLEOTIDE SEQUENCE [LARGE SCALE GENOMIC DNA]</scope>
    <source>
        <strain evidence="2 3">OH2617_COT-023</strain>
    </source>
</reference>
<dbReference type="EMBL" id="RQYS01000110">
    <property type="protein sequence ID" value="RRD56463.1"/>
    <property type="molecule type" value="Genomic_DNA"/>
</dbReference>
<dbReference type="AlphaFoldDB" id="A0A3P1XHY5"/>